<dbReference type="SUPFAM" id="SSF103473">
    <property type="entry name" value="MFS general substrate transporter"/>
    <property type="match status" value="1"/>
</dbReference>
<dbReference type="GeneID" id="27708236"/>
<dbReference type="Proteomes" id="UP000053411">
    <property type="component" value="Unassembled WGS sequence"/>
</dbReference>
<evidence type="ECO:0000256" key="4">
    <source>
        <dbReference type="ARBA" id="ARBA00022989"/>
    </source>
</evidence>
<protein>
    <recommendedName>
        <fullName evidence="9">Major facilitator superfamily (MFS) profile domain-containing protein</fullName>
    </recommendedName>
</protein>
<dbReference type="STRING" id="1442371.A0A0D2IZ77"/>
<dbReference type="GO" id="GO:0022857">
    <property type="term" value="F:transmembrane transporter activity"/>
    <property type="evidence" value="ECO:0007669"/>
    <property type="project" value="TreeGrafter"/>
</dbReference>
<dbReference type="OrthoDB" id="3639251at2759"/>
<dbReference type="AlphaFoldDB" id="A0A0D2IZ77"/>
<comment type="subcellular location">
    <subcellularLocation>
        <location evidence="1">Membrane</location>
        <topology evidence="1">Multi-pass membrane protein</topology>
    </subcellularLocation>
</comment>
<evidence type="ECO:0008006" key="9">
    <source>
        <dbReference type="Google" id="ProtNLM"/>
    </source>
</evidence>
<evidence type="ECO:0000256" key="2">
    <source>
        <dbReference type="ARBA" id="ARBA00022448"/>
    </source>
</evidence>
<reference evidence="7 8" key="1">
    <citation type="submission" date="2015-01" db="EMBL/GenBank/DDBJ databases">
        <title>The Genome Sequence of Fonsecaea multimorphosa CBS 102226.</title>
        <authorList>
            <consortium name="The Broad Institute Genomics Platform"/>
            <person name="Cuomo C."/>
            <person name="de Hoog S."/>
            <person name="Gorbushina A."/>
            <person name="Stielow B."/>
            <person name="Teixiera M."/>
            <person name="Abouelleil A."/>
            <person name="Chapman S.B."/>
            <person name="Priest M."/>
            <person name="Young S.K."/>
            <person name="Wortman J."/>
            <person name="Nusbaum C."/>
            <person name="Birren B."/>
        </authorList>
    </citation>
    <scope>NUCLEOTIDE SEQUENCE [LARGE SCALE GENOMIC DNA]</scope>
    <source>
        <strain evidence="7 8">CBS 102226</strain>
    </source>
</reference>
<dbReference type="PANTHER" id="PTHR43791">
    <property type="entry name" value="PERMEASE-RELATED"/>
    <property type="match status" value="1"/>
</dbReference>
<evidence type="ECO:0000313" key="7">
    <source>
        <dbReference type="EMBL" id="KIY02352.1"/>
    </source>
</evidence>
<evidence type="ECO:0000256" key="3">
    <source>
        <dbReference type="ARBA" id="ARBA00022692"/>
    </source>
</evidence>
<dbReference type="VEuPathDB" id="FungiDB:Z520_02490"/>
<evidence type="ECO:0000313" key="8">
    <source>
        <dbReference type="Proteomes" id="UP000053411"/>
    </source>
</evidence>
<feature type="transmembrane region" description="Helical" evidence="6">
    <location>
        <begin position="16"/>
        <end position="38"/>
    </location>
</feature>
<dbReference type="RefSeq" id="XP_016636474.1">
    <property type="nucleotide sequence ID" value="XM_016773004.1"/>
</dbReference>
<evidence type="ECO:0000256" key="1">
    <source>
        <dbReference type="ARBA" id="ARBA00004141"/>
    </source>
</evidence>
<sequence length="156" mass="17771">MAAVYHLNGKGGLKGWQWLFVVDGIISLPIALSGFFLLPDVREITTAWYFNQEEREFAVKRMKLEGRAPRAPYTKAKFKKIFSSWKIYMLATLYMTFNNAGSGVGQPTFAQYLKDSTHPKYTISQINTYPTTTYAVQVVSTLIYAWTSDSIFRGAR</sequence>
<evidence type="ECO:0000256" key="5">
    <source>
        <dbReference type="ARBA" id="ARBA00023136"/>
    </source>
</evidence>
<proteinExistence type="predicted"/>
<keyword evidence="3 6" id="KW-0812">Transmembrane</keyword>
<dbReference type="EMBL" id="KN848064">
    <property type="protein sequence ID" value="KIY02352.1"/>
    <property type="molecule type" value="Genomic_DNA"/>
</dbReference>
<dbReference type="PANTHER" id="PTHR43791:SF39">
    <property type="entry name" value="TRANSPORTER LIZ1_SEO1, PUTATIVE (AFU_ORTHOLOGUE AFUA_3G00980)-RELATED"/>
    <property type="match status" value="1"/>
</dbReference>
<keyword evidence="8" id="KW-1185">Reference proteome</keyword>
<keyword evidence="5 6" id="KW-0472">Membrane</keyword>
<keyword evidence="2" id="KW-0813">Transport</keyword>
<name>A0A0D2IZ77_9EURO</name>
<organism evidence="7 8">
    <name type="scientific">Fonsecaea multimorphosa CBS 102226</name>
    <dbReference type="NCBI Taxonomy" id="1442371"/>
    <lineage>
        <taxon>Eukaryota</taxon>
        <taxon>Fungi</taxon>
        <taxon>Dikarya</taxon>
        <taxon>Ascomycota</taxon>
        <taxon>Pezizomycotina</taxon>
        <taxon>Eurotiomycetes</taxon>
        <taxon>Chaetothyriomycetidae</taxon>
        <taxon>Chaetothyriales</taxon>
        <taxon>Herpotrichiellaceae</taxon>
        <taxon>Fonsecaea</taxon>
    </lineage>
</organism>
<dbReference type="InterPro" id="IPR036259">
    <property type="entry name" value="MFS_trans_sf"/>
</dbReference>
<dbReference type="Gene3D" id="1.20.1250.20">
    <property type="entry name" value="MFS general substrate transporter like domains"/>
    <property type="match status" value="1"/>
</dbReference>
<evidence type="ECO:0000256" key="6">
    <source>
        <dbReference type="SAM" id="Phobius"/>
    </source>
</evidence>
<gene>
    <name evidence="7" type="ORF">Z520_02490</name>
</gene>
<accession>A0A0D2IZ77</accession>
<keyword evidence="4 6" id="KW-1133">Transmembrane helix</keyword>
<dbReference type="GO" id="GO:0016020">
    <property type="term" value="C:membrane"/>
    <property type="evidence" value="ECO:0007669"/>
    <property type="project" value="UniProtKB-SubCell"/>
</dbReference>